<dbReference type="InterPro" id="IPR051768">
    <property type="entry name" value="Bact_secretion_toxin"/>
</dbReference>
<comment type="similarity">
    <text evidence="1">In the N-terminal section; belongs to the LXG family.</text>
</comment>
<evidence type="ECO:0000313" key="5">
    <source>
        <dbReference type="Proteomes" id="UP000194948"/>
    </source>
</evidence>
<sequence>MSIDMYVGASKAQGSSASALSQSYQAGFESLQSAIGNFTQDTLLRSKAYDSGKSYFQGVYIPLIQGAILVAEATGKAIEKLPTDYVSQVDSCDLKSSELEAEIQRYETQIQGMQNQIDQVKQLLPVSSERAQHLREASGLIADYTSAKLTLEKQLQKLLAFHAFSSTLFTEVTSLQNAVNQGLAQVSGGQGFDSKTGTFSPKNLKDTRWMITIGNAWDKRQKEIAEINKKARIEREMAALKRAAKVAAADVAMNSFMMNVGLMNMGPSIYGNLKDYGSQKALTASLRPTGMLNGSNKKVSSTDIPNPDVGVVQSRINASENPTRFSPSKNAGMNHIRDRHFNPSKNAGQFTIPETDLKNILQSKLVINTPVKQLESGGFERIVDVGKNIGTVKPSLGGGSTTWIKIITDRAGNIITAYPIPKP</sequence>
<feature type="coiled-coil region" evidence="2">
    <location>
        <begin position="89"/>
        <end position="123"/>
    </location>
</feature>
<evidence type="ECO:0000313" key="4">
    <source>
        <dbReference type="EMBL" id="WYJ99204.1"/>
    </source>
</evidence>
<dbReference type="AlphaFoldDB" id="A0AAQ3W5J2"/>
<dbReference type="PANTHER" id="PTHR34976">
    <property type="entry name" value="RIBONUCLEASE YQCG-RELATED"/>
    <property type="match status" value="1"/>
</dbReference>
<reference evidence="4" key="2">
    <citation type="submission" date="2024-03" db="EMBL/GenBank/DDBJ databases">
        <title>The Genome Sequence of Enterococcus sp. DIV0205d.</title>
        <authorList>
            <consortium name="The Broad Institute Genomics Platform"/>
            <consortium name="The Broad Institute Microbial Omics Core"/>
            <consortium name="The Broad Institute Genomic Center for Infectious Diseases"/>
            <person name="Earl A."/>
            <person name="Manson A."/>
            <person name="Gilmore M."/>
            <person name="Schwartman J."/>
            <person name="Shea T."/>
            <person name="Abouelleil A."/>
            <person name="Cao P."/>
            <person name="Chapman S."/>
            <person name="Cusick C."/>
            <person name="Young S."/>
            <person name="Neafsey D."/>
            <person name="Nusbaum C."/>
            <person name="Birren B."/>
        </authorList>
    </citation>
    <scope>NUCLEOTIDE SEQUENCE</scope>
    <source>
        <strain evidence="4">7F3_DIV0205</strain>
    </source>
</reference>
<dbReference type="Proteomes" id="UP000194948">
    <property type="component" value="Chromosome"/>
</dbReference>
<keyword evidence="5" id="KW-1185">Reference proteome</keyword>
<dbReference type="PROSITE" id="PS51756">
    <property type="entry name" value="LXG"/>
    <property type="match status" value="1"/>
</dbReference>
<protein>
    <recommendedName>
        <fullName evidence="3">LXG domain-containing protein</fullName>
    </recommendedName>
</protein>
<name>A0AAQ3W5J2_9ENTE</name>
<keyword evidence="2" id="KW-0175">Coiled coil</keyword>
<dbReference type="EMBL" id="CP147244">
    <property type="protein sequence ID" value="WYJ99204.1"/>
    <property type="molecule type" value="Genomic_DNA"/>
</dbReference>
<accession>A0AAQ3W5J2</accession>
<reference evidence="4" key="1">
    <citation type="submission" date="2017-05" db="EMBL/GenBank/DDBJ databases">
        <authorList>
            <consortium name="The Broad Institute Genomics Platform"/>
            <consortium name="The Broad Institute Genomic Center for Infectious Diseases"/>
            <person name="Earl A."/>
            <person name="Manson A."/>
            <person name="Schwartman J."/>
            <person name="Gilmore M."/>
            <person name="Abouelleil A."/>
            <person name="Cao P."/>
            <person name="Chapman S."/>
            <person name="Cusick C."/>
            <person name="Shea T."/>
            <person name="Young S."/>
            <person name="Neafsey D."/>
            <person name="Nusbaum C."/>
            <person name="Birren B."/>
        </authorList>
    </citation>
    <scope>NUCLEOTIDE SEQUENCE</scope>
    <source>
        <strain evidence="4">7F3_DIV0205</strain>
    </source>
</reference>
<proteinExistence type="inferred from homology"/>
<evidence type="ECO:0000256" key="1">
    <source>
        <dbReference type="ARBA" id="ARBA00034117"/>
    </source>
</evidence>
<dbReference type="InterPro" id="IPR006829">
    <property type="entry name" value="LXG_dom"/>
</dbReference>
<dbReference type="RefSeq" id="WP_339098943.1">
    <property type="nucleotide sequence ID" value="NZ_CP147244.1"/>
</dbReference>
<evidence type="ECO:0000256" key="2">
    <source>
        <dbReference type="SAM" id="Coils"/>
    </source>
</evidence>
<gene>
    <name evidence="4" type="ORF">A5821_000281</name>
</gene>
<evidence type="ECO:0000259" key="3">
    <source>
        <dbReference type="PROSITE" id="PS51756"/>
    </source>
</evidence>
<dbReference type="PANTHER" id="PTHR34976:SF1">
    <property type="entry name" value="TOXIN BC_0920"/>
    <property type="match status" value="1"/>
</dbReference>
<feature type="domain" description="LXG" evidence="3">
    <location>
        <begin position="1"/>
        <end position="230"/>
    </location>
</feature>
<organism evidence="4 5">
    <name type="scientific">Candidatus Enterococcus palustris</name>
    <dbReference type="NCBI Taxonomy" id="1834189"/>
    <lineage>
        <taxon>Bacteria</taxon>
        <taxon>Bacillati</taxon>
        <taxon>Bacillota</taxon>
        <taxon>Bacilli</taxon>
        <taxon>Lactobacillales</taxon>
        <taxon>Enterococcaceae</taxon>
        <taxon>Enterococcus</taxon>
    </lineage>
</organism>